<reference evidence="2" key="1">
    <citation type="submission" date="2021-06" db="EMBL/GenBank/DDBJ databases">
        <authorList>
            <person name="Kallberg Y."/>
            <person name="Tangrot J."/>
            <person name="Rosling A."/>
        </authorList>
    </citation>
    <scope>NUCLEOTIDE SEQUENCE</scope>
    <source>
        <strain evidence="2">FL130A</strain>
    </source>
</reference>
<dbReference type="PANTHER" id="PTHR31635:SF196">
    <property type="entry name" value="REVERSE TRANSCRIPTASE DOMAIN-CONTAINING PROTEIN-RELATED"/>
    <property type="match status" value="1"/>
</dbReference>
<sequence>KELAAPASTTLPEEIPNSNKSSDSNMELDSSSSTISTDVKINETTTDSNNMMEEPSSNSTEQKEIPFTTVMPRKYKGKNPKKNRLDGLTYEFFKDTKEIIVPKLTDLFNNILETREILSSWSKSLNLSELVNPICNDLIGPAQQAFISGRSITNTAIDIITVMRNQSDQTKQHWLLLLDQQKAFDRVNHNFIQIVLEKMNFDQRFINIISSLFTTQKAHIIDSGMISEPFRVERGIAAYADDLSIGISSPSDWSKLLEILTKYERASNAVINKAKSTLIPLTNIARRVELPNQNMFKLPSEDQDSFTILGYTVDIEGHPAKTL</sequence>
<comment type="caution">
    <text evidence="2">The sequence shown here is derived from an EMBL/GenBank/DDBJ whole genome shotgun (WGS) entry which is preliminary data.</text>
</comment>
<feature type="non-terminal residue" evidence="2">
    <location>
        <position position="323"/>
    </location>
</feature>
<feature type="region of interest" description="Disordered" evidence="1">
    <location>
        <begin position="1"/>
        <end position="62"/>
    </location>
</feature>
<dbReference type="AlphaFoldDB" id="A0A9N9EKU2"/>
<gene>
    <name evidence="2" type="ORF">ALEPTO_LOCUS10730</name>
</gene>
<feature type="compositionally biased region" description="Low complexity" evidence="1">
    <location>
        <begin position="21"/>
        <end position="33"/>
    </location>
</feature>
<organism evidence="2 3">
    <name type="scientific">Ambispora leptoticha</name>
    <dbReference type="NCBI Taxonomy" id="144679"/>
    <lineage>
        <taxon>Eukaryota</taxon>
        <taxon>Fungi</taxon>
        <taxon>Fungi incertae sedis</taxon>
        <taxon>Mucoromycota</taxon>
        <taxon>Glomeromycotina</taxon>
        <taxon>Glomeromycetes</taxon>
        <taxon>Archaeosporales</taxon>
        <taxon>Ambisporaceae</taxon>
        <taxon>Ambispora</taxon>
    </lineage>
</organism>
<accession>A0A9N9EKU2</accession>
<dbReference type="InterPro" id="IPR043502">
    <property type="entry name" value="DNA/RNA_pol_sf"/>
</dbReference>
<proteinExistence type="predicted"/>
<keyword evidence="3" id="KW-1185">Reference proteome</keyword>
<feature type="non-terminal residue" evidence="2">
    <location>
        <position position="1"/>
    </location>
</feature>
<feature type="compositionally biased region" description="Low complexity" evidence="1">
    <location>
        <begin position="48"/>
        <end position="59"/>
    </location>
</feature>
<evidence type="ECO:0000313" key="2">
    <source>
        <dbReference type="EMBL" id="CAG8675751.1"/>
    </source>
</evidence>
<evidence type="ECO:0000313" key="3">
    <source>
        <dbReference type="Proteomes" id="UP000789508"/>
    </source>
</evidence>
<protein>
    <submittedName>
        <fullName evidence="2">2215_t:CDS:1</fullName>
    </submittedName>
</protein>
<dbReference type="PANTHER" id="PTHR31635">
    <property type="entry name" value="REVERSE TRANSCRIPTASE DOMAIN-CONTAINING PROTEIN-RELATED"/>
    <property type="match status" value="1"/>
</dbReference>
<dbReference type="EMBL" id="CAJVPS010013205">
    <property type="protein sequence ID" value="CAG8675751.1"/>
    <property type="molecule type" value="Genomic_DNA"/>
</dbReference>
<dbReference type="SUPFAM" id="SSF56672">
    <property type="entry name" value="DNA/RNA polymerases"/>
    <property type="match status" value="1"/>
</dbReference>
<name>A0A9N9EKU2_9GLOM</name>
<dbReference type="OrthoDB" id="5598377at2759"/>
<feature type="compositionally biased region" description="Polar residues" evidence="1">
    <location>
        <begin position="7"/>
        <end position="20"/>
    </location>
</feature>
<evidence type="ECO:0000256" key="1">
    <source>
        <dbReference type="SAM" id="MobiDB-lite"/>
    </source>
</evidence>
<dbReference type="Proteomes" id="UP000789508">
    <property type="component" value="Unassembled WGS sequence"/>
</dbReference>
<feature type="compositionally biased region" description="Polar residues" evidence="1">
    <location>
        <begin position="34"/>
        <end position="47"/>
    </location>
</feature>